<feature type="region of interest" description="Disordered" evidence="1">
    <location>
        <begin position="135"/>
        <end position="160"/>
    </location>
</feature>
<sequence length="160" mass="17298">MTYATPLTETSIAVTTATTSTTSIRFQKELKETKNFGDALVAVFAELVQLKIVTWVAANGETEAKPGNRLKTTINLIDGDIENEIGSRFLTDAEYLSLREFHESQVAKGSETIANNLKTLVGIGEKVTAMLTGESAPEKEEDLDFGNASIPFYSTSGTGR</sequence>
<dbReference type="AlphaFoldDB" id="A0A926Z564"/>
<evidence type="ECO:0000313" key="3">
    <source>
        <dbReference type="Proteomes" id="UP000631421"/>
    </source>
</evidence>
<name>A0A926Z564_9CYAN</name>
<comment type="caution">
    <text evidence="2">The sequence shown here is derived from an EMBL/GenBank/DDBJ whole genome shotgun (WGS) entry which is preliminary data.</text>
</comment>
<dbReference type="EMBL" id="JACJPY010000007">
    <property type="protein sequence ID" value="MBD2149283.1"/>
    <property type="molecule type" value="Genomic_DNA"/>
</dbReference>
<dbReference type="Proteomes" id="UP000631421">
    <property type="component" value="Unassembled WGS sequence"/>
</dbReference>
<protein>
    <submittedName>
        <fullName evidence="2">Uncharacterized protein</fullName>
    </submittedName>
</protein>
<dbReference type="RefSeq" id="WP_190349653.1">
    <property type="nucleotide sequence ID" value="NZ_JACJPY010000007.1"/>
</dbReference>
<gene>
    <name evidence="2" type="ORF">H6F44_03965</name>
</gene>
<reference evidence="2" key="2">
    <citation type="submission" date="2020-08" db="EMBL/GenBank/DDBJ databases">
        <authorList>
            <person name="Chen M."/>
            <person name="Teng W."/>
            <person name="Zhao L."/>
            <person name="Hu C."/>
            <person name="Zhou Y."/>
            <person name="Han B."/>
            <person name="Song L."/>
            <person name="Shu W."/>
        </authorList>
    </citation>
    <scope>NUCLEOTIDE SEQUENCE</scope>
    <source>
        <strain evidence="2">FACHB-1277</strain>
    </source>
</reference>
<evidence type="ECO:0000313" key="2">
    <source>
        <dbReference type="EMBL" id="MBD2149283.1"/>
    </source>
</evidence>
<evidence type="ECO:0000256" key="1">
    <source>
        <dbReference type="SAM" id="MobiDB-lite"/>
    </source>
</evidence>
<keyword evidence="3" id="KW-1185">Reference proteome</keyword>
<accession>A0A926Z564</accession>
<reference evidence="2" key="1">
    <citation type="journal article" date="2015" name="ISME J.">
        <title>Draft Genome Sequence of Streptomyces incarnatus NRRL8089, which Produces the Nucleoside Antibiotic Sinefungin.</title>
        <authorList>
            <person name="Oshima K."/>
            <person name="Hattori M."/>
            <person name="Shimizu H."/>
            <person name="Fukuda K."/>
            <person name="Nemoto M."/>
            <person name="Inagaki K."/>
            <person name="Tamura T."/>
        </authorList>
    </citation>
    <scope>NUCLEOTIDE SEQUENCE</scope>
    <source>
        <strain evidence="2">FACHB-1277</strain>
    </source>
</reference>
<organism evidence="2 3">
    <name type="scientific">Pseudanabaena cinerea FACHB-1277</name>
    <dbReference type="NCBI Taxonomy" id="2949581"/>
    <lineage>
        <taxon>Bacteria</taxon>
        <taxon>Bacillati</taxon>
        <taxon>Cyanobacteriota</taxon>
        <taxon>Cyanophyceae</taxon>
        <taxon>Pseudanabaenales</taxon>
        <taxon>Pseudanabaenaceae</taxon>
        <taxon>Pseudanabaena</taxon>
        <taxon>Pseudanabaena cinerea</taxon>
    </lineage>
</organism>
<proteinExistence type="predicted"/>